<dbReference type="Proteomes" id="UP000499080">
    <property type="component" value="Unassembled WGS sequence"/>
</dbReference>
<dbReference type="AlphaFoldDB" id="A0A4Y2NSB5"/>
<keyword evidence="2" id="KW-1185">Reference proteome</keyword>
<gene>
    <name evidence="1" type="ORF">AVEN_157320_1</name>
</gene>
<proteinExistence type="predicted"/>
<organism evidence="1 2">
    <name type="scientific">Araneus ventricosus</name>
    <name type="common">Orbweaver spider</name>
    <name type="synonym">Epeira ventricosa</name>
    <dbReference type="NCBI Taxonomy" id="182803"/>
    <lineage>
        <taxon>Eukaryota</taxon>
        <taxon>Metazoa</taxon>
        <taxon>Ecdysozoa</taxon>
        <taxon>Arthropoda</taxon>
        <taxon>Chelicerata</taxon>
        <taxon>Arachnida</taxon>
        <taxon>Araneae</taxon>
        <taxon>Araneomorphae</taxon>
        <taxon>Entelegynae</taxon>
        <taxon>Araneoidea</taxon>
        <taxon>Araneidae</taxon>
        <taxon>Araneus</taxon>
    </lineage>
</organism>
<dbReference type="EMBL" id="BGPR01009779">
    <property type="protein sequence ID" value="GBN42221.1"/>
    <property type="molecule type" value="Genomic_DNA"/>
</dbReference>
<accession>A0A4Y2NSB5</accession>
<evidence type="ECO:0000313" key="1">
    <source>
        <dbReference type="EMBL" id="GBN42221.1"/>
    </source>
</evidence>
<name>A0A4Y2NSB5_ARAVE</name>
<evidence type="ECO:0000313" key="2">
    <source>
        <dbReference type="Proteomes" id="UP000499080"/>
    </source>
</evidence>
<reference evidence="1 2" key="1">
    <citation type="journal article" date="2019" name="Sci. Rep.">
        <title>Orb-weaving spider Araneus ventricosus genome elucidates the spidroin gene catalogue.</title>
        <authorList>
            <person name="Kono N."/>
            <person name="Nakamura H."/>
            <person name="Ohtoshi R."/>
            <person name="Moran D.A.P."/>
            <person name="Shinohara A."/>
            <person name="Yoshida Y."/>
            <person name="Fujiwara M."/>
            <person name="Mori M."/>
            <person name="Tomita M."/>
            <person name="Arakawa K."/>
        </authorList>
    </citation>
    <scope>NUCLEOTIDE SEQUENCE [LARGE SCALE GENOMIC DNA]</scope>
</reference>
<comment type="caution">
    <text evidence="1">The sequence shown here is derived from an EMBL/GenBank/DDBJ whole genome shotgun (WGS) entry which is preliminary data.</text>
</comment>
<protein>
    <submittedName>
        <fullName evidence="1">Uncharacterized protein</fullName>
    </submittedName>
</protein>
<sequence length="113" mass="12932">MRDRSVPYFKTDNIKRCSGHAKRILPRTFECVDSGPEVFDNIKRMIASTAITLSGVSLLPLCFSVHRQKSLLIRFSDFSRQFDNDPHHCGARCVIAPQSNFSYVIVKMGRQIR</sequence>